<dbReference type="Pfam" id="PF00089">
    <property type="entry name" value="Trypsin"/>
    <property type="match status" value="1"/>
</dbReference>
<dbReference type="GO" id="GO:0004252">
    <property type="term" value="F:serine-type endopeptidase activity"/>
    <property type="evidence" value="ECO:0007669"/>
    <property type="project" value="InterPro"/>
</dbReference>
<evidence type="ECO:0000259" key="1">
    <source>
        <dbReference type="Pfam" id="PF00089"/>
    </source>
</evidence>
<sequence length="322" mass="36855">MHLPKILDYNTISSFSRSLAPVQPWPSAKLLGTRHRCRGLLNKYSHDFVEQCFKTTEAYWKNPPSVENVKFAWAAVLLNQRINSSLEVVCTATLITHQHLVTTRSCIVGWLDANKHRLSNGTWEEPAWILMAGGECYAKGLNCTEVDMVELKVDFIAPVADETDRVAPACLQTRHERFYLTKLIAYGWTKRDPNNSSHVPSPRMQRTVLRLHPEAKCSAGDHDDFDVSSCVYKAPGMQQFPNTWDIGTPAVKMYTYSFAAMFTSVASAKKPRNDTKYGNVAYSFWDVTSFDSLFCTYFNYCPRNDRYLENVIPYFDTFFYPN</sequence>
<comment type="caution">
    <text evidence="2">The sequence shown here is derived from an EMBL/GenBank/DDBJ whole genome shotgun (WGS) entry which is preliminary data.</text>
</comment>
<dbReference type="Gene3D" id="2.40.10.10">
    <property type="entry name" value="Trypsin-like serine proteases"/>
    <property type="match status" value="2"/>
</dbReference>
<keyword evidence="3" id="KW-1185">Reference proteome</keyword>
<accession>A0AAD4ME89</accession>
<protein>
    <submittedName>
        <fullName evidence="2">Trypsin domain-containing protein</fullName>
    </submittedName>
</protein>
<name>A0AAD4ME89_9BILA</name>
<dbReference type="AlphaFoldDB" id="A0AAD4ME89"/>
<evidence type="ECO:0000313" key="2">
    <source>
        <dbReference type="EMBL" id="KAI1691405.1"/>
    </source>
</evidence>
<dbReference type="EMBL" id="JAKKPZ010000938">
    <property type="protein sequence ID" value="KAI1691405.1"/>
    <property type="molecule type" value="Genomic_DNA"/>
</dbReference>
<proteinExistence type="predicted"/>
<gene>
    <name evidence="2" type="ORF">DdX_21906</name>
</gene>
<reference evidence="2" key="1">
    <citation type="submission" date="2022-01" db="EMBL/GenBank/DDBJ databases">
        <title>Genome Sequence Resource for Two Populations of Ditylenchus destructor, the Migratory Endoparasitic Phytonematode.</title>
        <authorList>
            <person name="Zhang H."/>
            <person name="Lin R."/>
            <person name="Xie B."/>
        </authorList>
    </citation>
    <scope>NUCLEOTIDE SEQUENCE</scope>
    <source>
        <strain evidence="2">BazhouSP</strain>
    </source>
</reference>
<dbReference type="InterPro" id="IPR001254">
    <property type="entry name" value="Trypsin_dom"/>
</dbReference>
<dbReference type="InterPro" id="IPR043504">
    <property type="entry name" value="Peptidase_S1_PA_chymotrypsin"/>
</dbReference>
<feature type="domain" description="Peptidase S1" evidence="1">
    <location>
        <begin position="81"/>
        <end position="284"/>
    </location>
</feature>
<evidence type="ECO:0000313" key="3">
    <source>
        <dbReference type="Proteomes" id="UP001201812"/>
    </source>
</evidence>
<dbReference type="GO" id="GO:0006508">
    <property type="term" value="P:proteolysis"/>
    <property type="evidence" value="ECO:0007669"/>
    <property type="project" value="InterPro"/>
</dbReference>
<dbReference type="InterPro" id="IPR009003">
    <property type="entry name" value="Peptidase_S1_PA"/>
</dbReference>
<organism evidence="2 3">
    <name type="scientific">Ditylenchus destructor</name>
    <dbReference type="NCBI Taxonomy" id="166010"/>
    <lineage>
        <taxon>Eukaryota</taxon>
        <taxon>Metazoa</taxon>
        <taxon>Ecdysozoa</taxon>
        <taxon>Nematoda</taxon>
        <taxon>Chromadorea</taxon>
        <taxon>Rhabditida</taxon>
        <taxon>Tylenchina</taxon>
        <taxon>Tylenchomorpha</taxon>
        <taxon>Sphaerularioidea</taxon>
        <taxon>Anguinidae</taxon>
        <taxon>Anguininae</taxon>
        <taxon>Ditylenchus</taxon>
    </lineage>
</organism>
<dbReference type="SUPFAM" id="SSF50494">
    <property type="entry name" value="Trypsin-like serine proteases"/>
    <property type="match status" value="1"/>
</dbReference>
<dbReference type="Proteomes" id="UP001201812">
    <property type="component" value="Unassembled WGS sequence"/>
</dbReference>